<dbReference type="AlphaFoldDB" id="A0A9W4T3Z9"/>
<feature type="non-terminal residue" evidence="4">
    <location>
        <position position="523"/>
    </location>
</feature>
<dbReference type="SMART" id="SM00636">
    <property type="entry name" value="Glyco_18"/>
    <property type="match status" value="1"/>
</dbReference>
<dbReference type="Proteomes" id="UP001153678">
    <property type="component" value="Unassembled WGS sequence"/>
</dbReference>
<gene>
    <name evidence="4" type="ORF">FWILDA_LOCUS15294</name>
</gene>
<dbReference type="EMBL" id="CAMKVN010007801">
    <property type="protein sequence ID" value="CAI2191880.1"/>
    <property type="molecule type" value="Genomic_DNA"/>
</dbReference>
<feature type="compositionally biased region" description="Polar residues" evidence="1">
    <location>
        <begin position="432"/>
        <end position="442"/>
    </location>
</feature>
<dbReference type="InterPro" id="IPR029070">
    <property type="entry name" value="Chitinase_insertion_sf"/>
</dbReference>
<feature type="transmembrane region" description="Helical" evidence="2">
    <location>
        <begin position="460"/>
        <end position="482"/>
    </location>
</feature>
<evidence type="ECO:0000313" key="4">
    <source>
        <dbReference type="EMBL" id="CAI2191880.1"/>
    </source>
</evidence>
<keyword evidence="2" id="KW-1133">Transmembrane helix</keyword>
<dbReference type="GO" id="GO:0005576">
    <property type="term" value="C:extracellular region"/>
    <property type="evidence" value="ECO:0007669"/>
    <property type="project" value="TreeGrafter"/>
</dbReference>
<comment type="caution">
    <text evidence="4">The sequence shown here is derived from an EMBL/GenBank/DDBJ whole genome shotgun (WGS) entry which is preliminary data.</text>
</comment>
<dbReference type="GO" id="GO:0004568">
    <property type="term" value="F:chitinase activity"/>
    <property type="evidence" value="ECO:0007669"/>
    <property type="project" value="TreeGrafter"/>
</dbReference>
<organism evidence="4 5">
    <name type="scientific">Funneliformis geosporum</name>
    <dbReference type="NCBI Taxonomy" id="1117311"/>
    <lineage>
        <taxon>Eukaryota</taxon>
        <taxon>Fungi</taxon>
        <taxon>Fungi incertae sedis</taxon>
        <taxon>Mucoromycota</taxon>
        <taxon>Glomeromycotina</taxon>
        <taxon>Glomeromycetes</taxon>
        <taxon>Glomerales</taxon>
        <taxon>Glomeraceae</taxon>
        <taxon>Funneliformis</taxon>
    </lineage>
</organism>
<dbReference type="InterPro" id="IPR017853">
    <property type="entry name" value="GH"/>
</dbReference>
<dbReference type="PANTHER" id="PTHR11177">
    <property type="entry name" value="CHITINASE"/>
    <property type="match status" value="1"/>
</dbReference>
<feature type="domain" description="Chitinase II/V-like catalytic" evidence="3">
    <location>
        <begin position="33"/>
        <end position="411"/>
    </location>
</feature>
<dbReference type="Gene3D" id="3.20.20.80">
    <property type="entry name" value="Glycosidases"/>
    <property type="match status" value="2"/>
</dbReference>
<keyword evidence="2" id="KW-0812">Transmembrane</keyword>
<dbReference type="Gene3D" id="3.10.50.10">
    <property type="match status" value="1"/>
</dbReference>
<keyword evidence="2" id="KW-0472">Membrane</keyword>
<name>A0A9W4T3Z9_9GLOM</name>
<dbReference type="GO" id="GO:0005975">
    <property type="term" value="P:carbohydrate metabolic process"/>
    <property type="evidence" value="ECO:0007669"/>
    <property type="project" value="InterPro"/>
</dbReference>
<dbReference type="PANTHER" id="PTHR11177:SF392">
    <property type="entry name" value="HAP41P"/>
    <property type="match status" value="1"/>
</dbReference>
<feature type="region of interest" description="Disordered" evidence="1">
    <location>
        <begin position="429"/>
        <end position="448"/>
    </location>
</feature>
<reference evidence="4" key="1">
    <citation type="submission" date="2022-08" db="EMBL/GenBank/DDBJ databases">
        <authorList>
            <person name="Kallberg Y."/>
            <person name="Tangrot J."/>
            <person name="Rosling A."/>
        </authorList>
    </citation>
    <scope>NUCLEOTIDE SEQUENCE</scope>
    <source>
        <strain evidence="4">Wild A</strain>
    </source>
</reference>
<protein>
    <submittedName>
        <fullName evidence="4">18244_t:CDS:1</fullName>
    </submittedName>
</protein>
<dbReference type="GO" id="GO:0008061">
    <property type="term" value="F:chitin binding"/>
    <property type="evidence" value="ECO:0007669"/>
    <property type="project" value="InterPro"/>
</dbReference>
<proteinExistence type="predicted"/>
<dbReference type="InterPro" id="IPR050314">
    <property type="entry name" value="Glycosyl_Hydrlase_18"/>
</dbReference>
<dbReference type="SUPFAM" id="SSF51445">
    <property type="entry name" value="(Trans)glycosidases"/>
    <property type="match status" value="1"/>
</dbReference>
<dbReference type="Pfam" id="PF00704">
    <property type="entry name" value="Glyco_hydro_18"/>
    <property type="match status" value="1"/>
</dbReference>
<evidence type="ECO:0000256" key="1">
    <source>
        <dbReference type="SAM" id="MobiDB-lite"/>
    </source>
</evidence>
<evidence type="ECO:0000259" key="3">
    <source>
        <dbReference type="SMART" id="SM00636"/>
    </source>
</evidence>
<dbReference type="InterPro" id="IPR011583">
    <property type="entry name" value="Chitinase_II/V-like_cat"/>
</dbReference>
<dbReference type="OrthoDB" id="76388at2759"/>
<evidence type="ECO:0000256" key="2">
    <source>
        <dbReference type="SAM" id="Phobius"/>
    </source>
</evidence>
<accession>A0A9W4T3Z9</accession>
<dbReference type="GO" id="GO:0006032">
    <property type="term" value="P:chitin catabolic process"/>
    <property type="evidence" value="ECO:0007669"/>
    <property type="project" value="TreeGrafter"/>
</dbReference>
<sequence length="523" mass="58677">ALITLAQDGGTLSNNNGCTLEPLNIVTEVDKQLKTIGYVQLFSAKTPTQTTPIPKIPWDSYDFINFIDDVNKLNRIGDLIKYKDNAKASTKILLSIRNYNVEQWPQPQDDKDKDDNGNVEYNRIITETITTIKDHQLDGIDIEYPGMRGSLCKGPNPGPNPNEFIWDKNNDDKIINFLKNIRVALNGMEGVKTLMLTVGRDVIGNLNGAIDYLNIETYHNSLYQNSKEPNNGNYKSHPNSPLDVYKKAYEDWNNLGGIDSKKIIMGVDFGNTIQMVPNENIRQFQTVEFPKSADLFDFNKLKLIDQIQPIREFCSGADSNLYLWLWRDLSKSVLDPSGGFCSIKSNLNWTRKFVETDTSVTPWLYSVVDTKVAPNFYYYVSYEDFVSLHSKLEFAMTNSIGGMSISDVSYDDINNSLLNFMQPIRGKAVPTTGGSSPSNEGNGKSAPKVSDNVGKIKKGIITGSIVGSILGLFLLAICAYWYRQKTLRKSEASDINTESSSNRVVSSTIIPNDRRFIDHLTIE</sequence>
<evidence type="ECO:0000313" key="5">
    <source>
        <dbReference type="Proteomes" id="UP001153678"/>
    </source>
</evidence>
<keyword evidence="5" id="KW-1185">Reference proteome</keyword>
<dbReference type="InterPro" id="IPR001223">
    <property type="entry name" value="Glyco_hydro18_cat"/>
</dbReference>